<sequence>MAFFSGISTQKRDSASEADGGELFKGAAFIAAGVLAASFMTMEIASVVKLGLLAAGVVLCAVGVKWILKYRKDNKAFEDFVPEWDKGRGMYDRFAVV</sequence>
<reference evidence="2 3" key="1">
    <citation type="submission" date="2015-09" db="EMBL/GenBank/DDBJ databases">
        <authorList>
            <consortium name="Pathogen Informatics"/>
        </authorList>
    </citation>
    <scope>NUCLEOTIDE SEQUENCE [LARGE SCALE GENOMIC DNA]</scope>
    <source>
        <strain evidence="2 3">2789STDY5608887</strain>
    </source>
</reference>
<feature type="transmembrane region" description="Helical" evidence="1">
    <location>
        <begin position="21"/>
        <end position="41"/>
    </location>
</feature>
<accession>A0A173UV58</accession>
<keyword evidence="1" id="KW-0812">Transmembrane</keyword>
<keyword evidence="1" id="KW-0472">Membrane</keyword>
<dbReference type="EMBL" id="CYXX01000018">
    <property type="protein sequence ID" value="CUN18952.1"/>
    <property type="molecule type" value="Genomic_DNA"/>
</dbReference>
<keyword evidence="1" id="KW-1133">Transmembrane helix</keyword>
<dbReference type="Proteomes" id="UP000095453">
    <property type="component" value="Unassembled WGS sequence"/>
</dbReference>
<evidence type="ECO:0000313" key="2">
    <source>
        <dbReference type="EMBL" id="CUN18952.1"/>
    </source>
</evidence>
<proteinExistence type="predicted"/>
<feature type="transmembrane region" description="Helical" evidence="1">
    <location>
        <begin position="47"/>
        <end position="68"/>
    </location>
</feature>
<evidence type="ECO:0000256" key="1">
    <source>
        <dbReference type="SAM" id="Phobius"/>
    </source>
</evidence>
<gene>
    <name evidence="2" type="ORF">ERS852444_02308</name>
</gene>
<dbReference type="RefSeq" id="WP_055170124.1">
    <property type="nucleotide sequence ID" value="NZ_CYXX01000018.1"/>
</dbReference>
<evidence type="ECO:0000313" key="3">
    <source>
        <dbReference type="Proteomes" id="UP000095453"/>
    </source>
</evidence>
<protein>
    <submittedName>
        <fullName evidence="2">Uncharacterized protein</fullName>
    </submittedName>
</protein>
<dbReference type="AlphaFoldDB" id="A0A173UV58"/>
<organism evidence="2 3">
    <name type="scientific">Roseburia inulinivorans</name>
    <dbReference type="NCBI Taxonomy" id="360807"/>
    <lineage>
        <taxon>Bacteria</taxon>
        <taxon>Bacillati</taxon>
        <taxon>Bacillota</taxon>
        <taxon>Clostridia</taxon>
        <taxon>Lachnospirales</taxon>
        <taxon>Lachnospiraceae</taxon>
        <taxon>Roseburia</taxon>
    </lineage>
</organism>
<name>A0A173UV58_9FIRM</name>